<dbReference type="SFLD" id="SFLDG01135">
    <property type="entry name" value="C1.5.6:_HAD__Beta-PGM__Phospha"/>
    <property type="match status" value="1"/>
</dbReference>
<evidence type="ECO:0000256" key="6">
    <source>
        <dbReference type="ARBA" id="ARBA00052005"/>
    </source>
</evidence>
<dbReference type="EC" id="3.11.1.1" evidence="8 9"/>
<evidence type="ECO:0000256" key="4">
    <source>
        <dbReference type="ARBA" id="ARBA00022842"/>
    </source>
</evidence>
<evidence type="ECO:0000256" key="5">
    <source>
        <dbReference type="ARBA" id="ARBA00023270"/>
    </source>
</evidence>
<dbReference type="SFLD" id="SFLDG01129">
    <property type="entry name" value="C1.5:_HAD__Beta-PGM__Phosphata"/>
    <property type="match status" value="1"/>
</dbReference>
<dbReference type="PANTHER" id="PTHR43434:SF19">
    <property type="entry name" value="PHOSPHONOACETALDEHYDE HYDROLASE"/>
    <property type="match status" value="1"/>
</dbReference>
<evidence type="ECO:0000313" key="10">
    <source>
        <dbReference type="EMBL" id="BBE18376.1"/>
    </source>
</evidence>
<dbReference type="KEGG" id="anf:AQPE_2538"/>
<dbReference type="InterPro" id="IPR036412">
    <property type="entry name" value="HAD-like_sf"/>
</dbReference>
<dbReference type="Proteomes" id="UP001193389">
    <property type="component" value="Chromosome"/>
</dbReference>
<dbReference type="SFLD" id="SFLDS00003">
    <property type="entry name" value="Haloacid_Dehalogenase"/>
    <property type="match status" value="1"/>
</dbReference>
<evidence type="ECO:0000256" key="7">
    <source>
        <dbReference type="ARBA" id="ARBA00056573"/>
    </source>
</evidence>
<accession>A0A5K7SA82</accession>
<keyword evidence="3 9" id="KW-0378">Hydrolase</keyword>
<dbReference type="FunFam" id="1.10.150.240:FF:000006">
    <property type="entry name" value="Phosphonoacetaldehyde hydrolase"/>
    <property type="match status" value="1"/>
</dbReference>
<dbReference type="InterPro" id="IPR023198">
    <property type="entry name" value="PGP-like_dom2"/>
</dbReference>
<dbReference type="GO" id="GO:0008967">
    <property type="term" value="F:phosphoglycolate phosphatase activity"/>
    <property type="evidence" value="ECO:0007669"/>
    <property type="project" value="TreeGrafter"/>
</dbReference>
<dbReference type="GO" id="GO:0005829">
    <property type="term" value="C:cytosol"/>
    <property type="evidence" value="ECO:0007669"/>
    <property type="project" value="TreeGrafter"/>
</dbReference>
<dbReference type="Pfam" id="PF00702">
    <property type="entry name" value="Hydrolase"/>
    <property type="match status" value="1"/>
</dbReference>
<keyword evidence="11" id="KW-1185">Reference proteome</keyword>
<keyword evidence="5 9" id="KW-0704">Schiff base</keyword>
<keyword evidence="2 9" id="KW-0479">Metal-binding</keyword>
<dbReference type="SUPFAM" id="SSF56784">
    <property type="entry name" value="HAD-like"/>
    <property type="match status" value="1"/>
</dbReference>
<gene>
    <name evidence="9" type="primary">phnX</name>
    <name evidence="10" type="ORF">AQPE_2538</name>
</gene>
<dbReference type="GO" id="GO:0006281">
    <property type="term" value="P:DNA repair"/>
    <property type="evidence" value="ECO:0007669"/>
    <property type="project" value="TreeGrafter"/>
</dbReference>
<evidence type="ECO:0000256" key="9">
    <source>
        <dbReference type="HAMAP-Rule" id="MF_01375"/>
    </source>
</evidence>
<proteinExistence type="inferred from homology"/>
<dbReference type="PANTHER" id="PTHR43434">
    <property type="entry name" value="PHOSPHOGLYCOLATE PHOSPHATASE"/>
    <property type="match status" value="1"/>
</dbReference>
<comment type="cofactor">
    <cofactor evidence="9">
        <name>Mg(2+)</name>
        <dbReference type="ChEBI" id="CHEBI:18420"/>
    </cofactor>
    <text evidence="9">Binds 1 Mg(2+) ion per subunit.</text>
</comment>
<dbReference type="InterPro" id="IPR050155">
    <property type="entry name" value="HAD-like_hydrolase_sf"/>
</dbReference>
<dbReference type="InterPro" id="IPR006323">
    <property type="entry name" value="Phosphonoacetald_hydro"/>
</dbReference>
<evidence type="ECO:0000256" key="2">
    <source>
        <dbReference type="ARBA" id="ARBA00022723"/>
    </source>
</evidence>
<evidence type="ECO:0000256" key="3">
    <source>
        <dbReference type="ARBA" id="ARBA00022801"/>
    </source>
</evidence>
<dbReference type="AlphaFoldDB" id="A0A5K7SA82"/>
<dbReference type="InterPro" id="IPR023214">
    <property type="entry name" value="HAD_sf"/>
</dbReference>
<comment type="subunit">
    <text evidence="1 9">Homodimer.</text>
</comment>
<dbReference type="NCBIfam" id="TIGR01422">
    <property type="entry name" value="phosphonatase"/>
    <property type="match status" value="1"/>
</dbReference>
<sequence>MCQDKKGIGARGKAPPIKTIREVTEHSHKTLISNMNQLKNIKAVIFDWAGTIIDYGCIAPTQVFIEVFRKREIIITMEEARTPMGLAKKDHVRALFGFDTVQKQWLAEYGRIPSEADVESIYSELEPALAEIVKDYCDPIPGAIELINSLKKQGIKVGTTTGYVEEMMNSIIPITTAAGLLPDAIISSSEVSAGRPAPWMIYLNCEIMDVYPLGQIVKIGDTVADIQEGKNAGVWTIGLTKSGNELGLSLAEANAADPVWLAEKIAVAGRKLLNAGADFVAEGVWDCWSVLEEIDQQIETNALTDHQDLPTVTKGKQLFNYFPMFF</sequence>
<comment type="function">
    <text evidence="7 9">Involved in phosphonate degradation.</text>
</comment>
<comment type="catalytic activity">
    <reaction evidence="6 9">
        <text>phosphonoacetaldehyde + H2O = acetaldehyde + phosphate + H(+)</text>
        <dbReference type="Rhea" id="RHEA:18905"/>
        <dbReference type="ChEBI" id="CHEBI:15343"/>
        <dbReference type="ChEBI" id="CHEBI:15377"/>
        <dbReference type="ChEBI" id="CHEBI:15378"/>
        <dbReference type="ChEBI" id="CHEBI:43474"/>
        <dbReference type="ChEBI" id="CHEBI:58383"/>
        <dbReference type="EC" id="3.11.1.1"/>
    </reaction>
</comment>
<dbReference type="HAMAP" id="MF_01375">
    <property type="entry name" value="PhnX"/>
    <property type="match status" value="1"/>
</dbReference>
<evidence type="ECO:0000313" key="11">
    <source>
        <dbReference type="Proteomes" id="UP001193389"/>
    </source>
</evidence>
<feature type="binding site" evidence="9">
    <location>
        <position position="47"/>
    </location>
    <ligand>
        <name>Mg(2+)</name>
        <dbReference type="ChEBI" id="CHEBI:18420"/>
    </ligand>
</feature>
<evidence type="ECO:0000256" key="8">
    <source>
        <dbReference type="ARBA" id="ARBA00066472"/>
    </source>
</evidence>
<dbReference type="Gene3D" id="1.10.150.240">
    <property type="entry name" value="Putative phosphatase, domain 2"/>
    <property type="match status" value="1"/>
</dbReference>
<comment type="similarity">
    <text evidence="9">Belongs to the HAD-like hydrolase superfamily. PhnX family.</text>
</comment>
<reference evidence="10" key="1">
    <citation type="journal article" date="2020" name="Int. J. Syst. Evol. Microbiol.">
        <title>Aquipluma nitroreducens gen. nov. sp. nov., a novel facultatively anaerobic bacterium isolated from a freshwater lake.</title>
        <authorList>
            <person name="Watanabe M."/>
            <person name="Kojima H."/>
            <person name="Fukui M."/>
        </authorList>
    </citation>
    <scope>NUCLEOTIDE SEQUENCE</scope>
    <source>
        <strain evidence="10">MeG22</strain>
    </source>
</reference>
<feature type="binding site" evidence="9">
    <location>
        <position position="221"/>
    </location>
    <ligand>
        <name>Mg(2+)</name>
        <dbReference type="ChEBI" id="CHEBI:18420"/>
    </ligand>
</feature>
<dbReference type="EMBL" id="AP018694">
    <property type="protein sequence ID" value="BBE18376.1"/>
    <property type="molecule type" value="Genomic_DNA"/>
</dbReference>
<organism evidence="10 11">
    <name type="scientific">Aquipluma nitroreducens</name>
    <dbReference type="NCBI Taxonomy" id="2010828"/>
    <lineage>
        <taxon>Bacteria</taxon>
        <taxon>Pseudomonadati</taxon>
        <taxon>Bacteroidota</taxon>
        <taxon>Bacteroidia</taxon>
        <taxon>Marinilabiliales</taxon>
        <taxon>Prolixibacteraceae</taxon>
        <taxon>Aquipluma</taxon>
    </lineage>
</organism>
<dbReference type="GO" id="GO:0050194">
    <property type="term" value="F:phosphonoacetaldehyde hydrolase activity"/>
    <property type="evidence" value="ECO:0007669"/>
    <property type="project" value="UniProtKB-UniRule"/>
</dbReference>
<feature type="active site" description="Schiff-base intermediate with substrate" evidence="9">
    <location>
        <position position="88"/>
    </location>
</feature>
<protein>
    <recommendedName>
        <fullName evidence="8 9">Phosphonoacetaldehyde hydrolase</fullName>
        <shortName evidence="9">Phosphonatase</shortName>
        <ecNumber evidence="8 9">3.11.1.1</ecNumber>
    </recommendedName>
    <alternativeName>
        <fullName evidence="9">Phosphonoacetaldehyde phosphonohydrolase</fullName>
    </alternativeName>
</protein>
<dbReference type="Gene3D" id="3.40.50.1000">
    <property type="entry name" value="HAD superfamily/HAD-like"/>
    <property type="match status" value="1"/>
</dbReference>
<feature type="active site" description="Nucleophile" evidence="9">
    <location>
        <position position="47"/>
    </location>
</feature>
<dbReference type="GO" id="GO:0000287">
    <property type="term" value="F:magnesium ion binding"/>
    <property type="evidence" value="ECO:0007669"/>
    <property type="project" value="UniProtKB-UniRule"/>
</dbReference>
<evidence type="ECO:0000256" key="1">
    <source>
        <dbReference type="ARBA" id="ARBA00011738"/>
    </source>
</evidence>
<keyword evidence="4 9" id="KW-0460">Magnesium</keyword>
<dbReference type="GO" id="GO:0019700">
    <property type="term" value="P:organic phosphonate catabolic process"/>
    <property type="evidence" value="ECO:0007669"/>
    <property type="project" value="InterPro"/>
</dbReference>
<name>A0A5K7SA82_9BACT</name>
<feature type="binding site" evidence="9">
    <location>
        <position position="49"/>
    </location>
    <ligand>
        <name>Mg(2+)</name>
        <dbReference type="ChEBI" id="CHEBI:18420"/>
    </ligand>
</feature>